<sequence length="605" mass="67824">MSRKSIITSAKSVSSKSTSSTLSKLELINNSINSSETMSTADSERESSVMSDARRSPKKAAKDQMFTRSNCLGGNQCEAGCEVHKKMRRRGGNRSAGIVIPNSGQGLEPEIEFSDDDEYAMHNRLNHQILGDYQHNGYRITANNGRNTRRQLYSEDDDYDDDEEEDEITVVRRVTNIFKTTINSTSKLIDSVTPPVLKRVHNKCPSLCLFIVLLPFLAGFVYLMSQYMSSPNILWSSSASFSPLDGLTIGGGGGSDMASKHAINELIKEMKTIRYDLQSLKDSNNDFKSKMQSNDNEKWSQFDDRVATIEEHLNHYMKNCCRNDTDVMLAMIDQRLSEFMSSMLNEQRTSRPTMTPTEAAQELKQFISRELSKTNGVFMESIEHKLLATVDRLESQITTAKTSDDQSSNITIAEIKSLISQALAIYDADKTGQPDFALEPAGGTIVNTRCSETFDPHGVQYKVFGIPFWSSSVSPRAVIQPTISPGECWAFRGSNGYLVIKLSQPIRPTGFSYEHIPKQISRDGNIDSAPKEFQVRGLDSESDPNGRLLGNYVYEDNGSPMQYFDVEDPNPPPIEFIEVVILSNHGHNEYTCLYRFRVHGKRVNI</sequence>
<feature type="compositionally biased region" description="Polar residues" evidence="6">
    <location>
        <begin position="29"/>
        <end position="41"/>
    </location>
</feature>
<keyword evidence="3 7" id="KW-1133">Transmembrane helix</keyword>
<evidence type="ECO:0000259" key="8">
    <source>
        <dbReference type="PROSITE" id="PS51469"/>
    </source>
</evidence>
<evidence type="ECO:0000256" key="7">
    <source>
        <dbReference type="SAM" id="Phobius"/>
    </source>
</evidence>
<organism evidence="9">
    <name type="scientific">Medioppia subpectinata</name>
    <dbReference type="NCBI Taxonomy" id="1979941"/>
    <lineage>
        <taxon>Eukaryota</taxon>
        <taxon>Metazoa</taxon>
        <taxon>Ecdysozoa</taxon>
        <taxon>Arthropoda</taxon>
        <taxon>Chelicerata</taxon>
        <taxon>Arachnida</taxon>
        <taxon>Acari</taxon>
        <taxon>Acariformes</taxon>
        <taxon>Sarcoptiformes</taxon>
        <taxon>Oribatida</taxon>
        <taxon>Brachypylina</taxon>
        <taxon>Oppioidea</taxon>
        <taxon>Oppiidae</taxon>
        <taxon>Medioppia</taxon>
    </lineage>
</organism>
<dbReference type="Proteomes" id="UP000759131">
    <property type="component" value="Unassembled WGS sequence"/>
</dbReference>
<evidence type="ECO:0000256" key="4">
    <source>
        <dbReference type="ARBA" id="ARBA00023054"/>
    </source>
</evidence>
<feature type="domain" description="SUN" evidence="8">
    <location>
        <begin position="442"/>
        <end position="603"/>
    </location>
</feature>
<feature type="transmembrane region" description="Helical" evidence="7">
    <location>
        <begin position="207"/>
        <end position="228"/>
    </location>
</feature>
<dbReference type="PANTHER" id="PTHR12911:SF8">
    <property type="entry name" value="KLAROID PROTEIN-RELATED"/>
    <property type="match status" value="1"/>
</dbReference>
<dbReference type="Pfam" id="PF07738">
    <property type="entry name" value="Sad1_UNC"/>
    <property type="match status" value="1"/>
</dbReference>
<dbReference type="Gene3D" id="2.60.120.260">
    <property type="entry name" value="Galactose-binding domain-like"/>
    <property type="match status" value="1"/>
</dbReference>
<dbReference type="GO" id="GO:0034993">
    <property type="term" value="C:meiotic nuclear membrane microtubule tethering complex"/>
    <property type="evidence" value="ECO:0007669"/>
    <property type="project" value="TreeGrafter"/>
</dbReference>
<dbReference type="InterPro" id="IPR012919">
    <property type="entry name" value="SUN_dom"/>
</dbReference>
<feature type="region of interest" description="Disordered" evidence="6">
    <location>
        <begin position="88"/>
        <end position="108"/>
    </location>
</feature>
<dbReference type="FunFam" id="2.60.120.260:FF:000009">
    <property type="entry name" value="SUN domain-containing protein 1 isoform X1"/>
    <property type="match status" value="1"/>
</dbReference>
<dbReference type="AlphaFoldDB" id="A0A7R9KHF8"/>
<protein>
    <recommendedName>
        <fullName evidence="8">SUN domain-containing protein</fullName>
    </recommendedName>
</protein>
<accession>A0A7R9KHF8</accession>
<dbReference type="GO" id="GO:0043495">
    <property type="term" value="F:protein-membrane adaptor activity"/>
    <property type="evidence" value="ECO:0007669"/>
    <property type="project" value="TreeGrafter"/>
</dbReference>
<keyword evidence="5 7" id="KW-0472">Membrane</keyword>
<feature type="region of interest" description="Disordered" evidence="6">
    <location>
        <begin position="1"/>
        <end position="64"/>
    </location>
</feature>
<evidence type="ECO:0000256" key="3">
    <source>
        <dbReference type="ARBA" id="ARBA00022989"/>
    </source>
</evidence>
<evidence type="ECO:0000256" key="6">
    <source>
        <dbReference type="SAM" id="MobiDB-lite"/>
    </source>
</evidence>
<evidence type="ECO:0000313" key="10">
    <source>
        <dbReference type="Proteomes" id="UP000759131"/>
    </source>
</evidence>
<feature type="compositionally biased region" description="Low complexity" evidence="6">
    <location>
        <begin position="1"/>
        <end position="28"/>
    </location>
</feature>
<name>A0A7R9KHF8_9ACAR</name>
<comment type="subcellular location">
    <subcellularLocation>
        <location evidence="1">Membrane</location>
    </subcellularLocation>
</comment>
<proteinExistence type="predicted"/>
<evidence type="ECO:0000256" key="1">
    <source>
        <dbReference type="ARBA" id="ARBA00004370"/>
    </source>
</evidence>
<evidence type="ECO:0000313" key="9">
    <source>
        <dbReference type="EMBL" id="CAD7623206.1"/>
    </source>
</evidence>
<gene>
    <name evidence="9" type="ORF">OSB1V03_LOCUS3665</name>
</gene>
<dbReference type="PROSITE" id="PS51469">
    <property type="entry name" value="SUN"/>
    <property type="match status" value="1"/>
</dbReference>
<evidence type="ECO:0000256" key="2">
    <source>
        <dbReference type="ARBA" id="ARBA00022692"/>
    </source>
</evidence>
<keyword evidence="4" id="KW-0175">Coiled coil</keyword>
<keyword evidence="10" id="KW-1185">Reference proteome</keyword>
<feature type="compositionally biased region" description="Basic and acidic residues" evidence="6">
    <location>
        <begin position="42"/>
        <end position="55"/>
    </location>
</feature>
<reference evidence="9" key="1">
    <citation type="submission" date="2020-11" db="EMBL/GenBank/DDBJ databases">
        <authorList>
            <person name="Tran Van P."/>
        </authorList>
    </citation>
    <scope>NUCLEOTIDE SEQUENCE</scope>
</reference>
<dbReference type="OrthoDB" id="342281at2759"/>
<dbReference type="EMBL" id="OC856104">
    <property type="protein sequence ID" value="CAD7623206.1"/>
    <property type="molecule type" value="Genomic_DNA"/>
</dbReference>
<dbReference type="PANTHER" id="PTHR12911">
    <property type="entry name" value="SAD1/UNC-84-LIKE PROTEIN-RELATED"/>
    <property type="match status" value="1"/>
</dbReference>
<dbReference type="InterPro" id="IPR045119">
    <property type="entry name" value="SUN1-5"/>
</dbReference>
<dbReference type="EMBL" id="CAJPIZ010001529">
    <property type="protein sequence ID" value="CAG2103636.1"/>
    <property type="molecule type" value="Genomic_DNA"/>
</dbReference>
<keyword evidence="2 7" id="KW-0812">Transmembrane</keyword>
<evidence type="ECO:0000256" key="5">
    <source>
        <dbReference type="ARBA" id="ARBA00023136"/>
    </source>
</evidence>